<feature type="chain" id="PRO_5007578447" description="Outer membrane protein beta-barrel domain-containing protein" evidence="2">
    <location>
        <begin position="21"/>
        <end position="233"/>
    </location>
</feature>
<keyword evidence="5" id="KW-1185">Reference proteome</keyword>
<proteinExistence type="predicted"/>
<dbReference type="InterPro" id="IPR027385">
    <property type="entry name" value="Beta-barrel_OMP"/>
</dbReference>
<dbReference type="OrthoDB" id="6386495at2"/>
<evidence type="ECO:0000256" key="2">
    <source>
        <dbReference type="SAM" id="SignalP"/>
    </source>
</evidence>
<feature type="signal peptide" evidence="2">
    <location>
        <begin position="1"/>
        <end position="20"/>
    </location>
</feature>
<keyword evidence="1 2" id="KW-0732">Signal</keyword>
<protein>
    <recommendedName>
        <fullName evidence="3">Outer membrane protein beta-barrel domain-containing protein</fullName>
    </recommendedName>
</protein>
<dbReference type="Proteomes" id="UP000075359">
    <property type="component" value="Unassembled WGS sequence"/>
</dbReference>
<dbReference type="InterPro" id="IPR011250">
    <property type="entry name" value="OMP/PagP_B-barrel"/>
</dbReference>
<comment type="caution">
    <text evidence="4">The sequence shown here is derived from an EMBL/GenBank/DDBJ whole genome shotgun (WGS) entry which is preliminary data.</text>
</comment>
<evidence type="ECO:0000313" key="4">
    <source>
        <dbReference type="EMBL" id="KYJ86093.1"/>
    </source>
</evidence>
<feature type="domain" description="Outer membrane protein beta-barrel" evidence="3">
    <location>
        <begin position="53"/>
        <end position="233"/>
    </location>
</feature>
<dbReference type="Gene3D" id="2.40.160.20">
    <property type="match status" value="1"/>
</dbReference>
<evidence type="ECO:0000256" key="1">
    <source>
        <dbReference type="ARBA" id="ARBA00022729"/>
    </source>
</evidence>
<name>A0A151CFP9_9BACT</name>
<dbReference type="RefSeq" id="WP_067331486.1">
    <property type="nucleotide sequence ID" value="NZ_LNKT01000045.1"/>
</dbReference>
<gene>
    <name evidence="4" type="ORF">AS592_01640</name>
</gene>
<dbReference type="Pfam" id="PF13505">
    <property type="entry name" value="OMP_b-brl"/>
    <property type="match status" value="1"/>
</dbReference>
<evidence type="ECO:0000259" key="3">
    <source>
        <dbReference type="Pfam" id="PF13505"/>
    </source>
</evidence>
<organism evidence="4 5">
    <name type="scientific">Sulfurovum riftiae</name>
    <dbReference type="NCBI Taxonomy" id="1630136"/>
    <lineage>
        <taxon>Bacteria</taxon>
        <taxon>Pseudomonadati</taxon>
        <taxon>Campylobacterota</taxon>
        <taxon>Epsilonproteobacteria</taxon>
        <taxon>Campylobacterales</taxon>
        <taxon>Sulfurovaceae</taxon>
        <taxon>Sulfurovum</taxon>
    </lineage>
</organism>
<dbReference type="STRING" id="1630136.AS592_01640"/>
<accession>A0A151CFP9</accession>
<dbReference type="SUPFAM" id="SSF56925">
    <property type="entry name" value="OMPA-like"/>
    <property type="match status" value="1"/>
</dbReference>
<reference evidence="4 5" key="1">
    <citation type="submission" date="2015-11" db="EMBL/GenBank/DDBJ databases">
        <title>Draft genome of Sulfurovum riftiae 1812E, a member of the Epsilonproteobacteria isolated from the tube of the deep-sea hydrothermal vent tubewom Riftia pachyptila.</title>
        <authorList>
            <person name="Vetriani C."/>
            <person name="Giovannelli D."/>
        </authorList>
    </citation>
    <scope>NUCLEOTIDE SEQUENCE [LARGE SCALE GENOMIC DNA]</scope>
    <source>
        <strain evidence="4 5">1812E</strain>
    </source>
</reference>
<dbReference type="AlphaFoldDB" id="A0A151CFP9"/>
<dbReference type="EMBL" id="LNKT01000045">
    <property type="protein sequence ID" value="KYJ86093.1"/>
    <property type="molecule type" value="Genomic_DNA"/>
</dbReference>
<evidence type="ECO:0000313" key="5">
    <source>
        <dbReference type="Proteomes" id="UP000075359"/>
    </source>
</evidence>
<sequence length="233" mass="26162">MKKLTLSLILTLAIGTTVMAESYPAYGSNSYKAKHDSGYTSSDIITPQNAIVSDVGFYLGLAYGPMNANSEANMNHPIIIQAESDYDLNTIMLQAGYKLNQYIAIEGRYWRTFGDIDYTNTSSTHPWMNSSGSSDNDDENVWGIYIKPSYPINEDFNIYILVGYASIDFDDVEEDEDGLSWGIGASFSIINNLSVFIDYVRLYDDDTTEEVFGYDIDFDVSVDSWNFGISYNF</sequence>